<organism evidence="3 4">
    <name type="scientific">Nesterenkonia aurantiaca</name>
    <dbReference type="NCBI Taxonomy" id="1436010"/>
    <lineage>
        <taxon>Bacteria</taxon>
        <taxon>Bacillati</taxon>
        <taxon>Actinomycetota</taxon>
        <taxon>Actinomycetes</taxon>
        <taxon>Micrococcales</taxon>
        <taxon>Micrococcaceae</taxon>
        <taxon>Nesterenkonia</taxon>
    </lineage>
</organism>
<accession>A0A4R7FZQ6</accession>
<gene>
    <name evidence="3" type="ORF">EV640_108127</name>
</gene>
<sequence length="177" mass="19715">MSSYSTDPSQTTPTSVPPLDEPLYGATLGQAVRRFFGKYTHFKGYASRSEYWWVQLFTNVVTGVISIPYLRTYDPTLGRFDLTEGTGNVEGLVLASALGAFIWGLLTFIPMLALSWRRLHDAGLPGPTYFLVLIPFVGPIVLIILMILPTRPEKHIRAWEYPTEPAPEAQNAGRTLP</sequence>
<dbReference type="PANTHER" id="PTHR34980:SF2">
    <property type="entry name" value="INNER MEMBRANE PROTEIN YHAH-RELATED"/>
    <property type="match status" value="1"/>
</dbReference>
<keyword evidence="4" id="KW-1185">Reference proteome</keyword>
<dbReference type="PANTHER" id="PTHR34980">
    <property type="entry name" value="INNER MEMBRANE PROTEIN-RELATED-RELATED"/>
    <property type="match status" value="1"/>
</dbReference>
<evidence type="ECO:0000256" key="2">
    <source>
        <dbReference type="SAM" id="Phobius"/>
    </source>
</evidence>
<feature type="compositionally biased region" description="Polar residues" evidence="1">
    <location>
        <begin position="1"/>
        <end position="14"/>
    </location>
</feature>
<protein>
    <submittedName>
        <fullName evidence="3">Uncharacterized membrane protein YhaH (DUF805 family)</fullName>
    </submittedName>
</protein>
<feature type="transmembrane region" description="Helical" evidence="2">
    <location>
        <begin position="51"/>
        <end position="70"/>
    </location>
</feature>
<comment type="caution">
    <text evidence="3">The sequence shown here is derived from an EMBL/GenBank/DDBJ whole genome shotgun (WGS) entry which is preliminary data.</text>
</comment>
<proteinExistence type="predicted"/>
<reference evidence="3 4" key="1">
    <citation type="submission" date="2019-03" db="EMBL/GenBank/DDBJ databases">
        <title>Genomic Encyclopedia of Type Strains, Phase III (KMG-III): the genomes of soil and plant-associated and newly described type strains.</title>
        <authorList>
            <person name="Whitman W."/>
        </authorList>
    </citation>
    <scope>NUCLEOTIDE SEQUENCE [LARGE SCALE GENOMIC DNA]</scope>
    <source>
        <strain evidence="3 4">DSM 27373</strain>
    </source>
</reference>
<feature type="transmembrane region" description="Helical" evidence="2">
    <location>
        <begin position="91"/>
        <end position="116"/>
    </location>
</feature>
<feature type="transmembrane region" description="Helical" evidence="2">
    <location>
        <begin position="128"/>
        <end position="148"/>
    </location>
</feature>
<dbReference type="Pfam" id="PF05656">
    <property type="entry name" value="DUF805"/>
    <property type="match status" value="1"/>
</dbReference>
<dbReference type="AlphaFoldDB" id="A0A4R7FZQ6"/>
<name>A0A4R7FZQ6_9MICC</name>
<dbReference type="EMBL" id="SOAN01000008">
    <property type="protein sequence ID" value="TDS84268.1"/>
    <property type="molecule type" value="Genomic_DNA"/>
</dbReference>
<keyword evidence="2" id="KW-0472">Membrane</keyword>
<evidence type="ECO:0000256" key="1">
    <source>
        <dbReference type="SAM" id="MobiDB-lite"/>
    </source>
</evidence>
<feature type="region of interest" description="Disordered" evidence="1">
    <location>
        <begin position="1"/>
        <end position="22"/>
    </location>
</feature>
<evidence type="ECO:0000313" key="3">
    <source>
        <dbReference type="EMBL" id="TDS84268.1"/>
    </source>
</evidence>
<dbReference type="Proteomes" id="UP000294506">
    <property type="component" value="Unassembled WGS sequence"/>
</dbReference>
<dbReference type="RefSeq" id="WP_051500872.1">
    <property type="nucleotide sequence ID" value="NZ_SOAN01000008.1"/>
</dbReference>
<evidence type="ECO:0000313" key="4">
    <source>
        <dbReference type="Proteomes" id="UP000294506"/>
    </source>
</evidence>
<keyword evidence="2" id="KW-0812">Transmembrane</keyword>
<dbReference type="GO" id="GO:0005886">
    <property type="term" value="C:plasma membrane"/>
    <property type="evidence" value="ECO:0007669"/>
    <property type="project" value="TreeGrafter"/>
</dbReference>
<dbReference type="InterPro" id="IPR008523">
    <property type="entry name" value="DUF805"/>
</dbReference>
<keyword evidence="2" id="KW-1133">Transmembrane helix</keyword>